<reference evidence="6" key="3">
    <citation type="submission" date="2006-07" db="EMBL/GenBank/DDBJ databases">
        <authorList>
            <person name="Buell R."/>
        </authorList>
    </citation>
    <scope>NUCLEOTIDE SEQUENCE</scope>
</reference>
<evidence type="ECO:0000256" key="2">
    <source>
        <dbReference type="ARBA" id="ARBA00022821"/>
    </source>
</evidence>
<reference evidence="6" key="1">
    <citation type="journal article" date="2003" name="Science">
        <title>In-depth view of structure, activity, and evolution of rice chromosome 10.</title>
        <authorList>
            <consortium name="Rice Chromosome 10 Sequencing Consortium"/>
        </authorList>
    </citation>
    <scope>NUCLEOTIDE SEQUENCE [LARGE SCALE GENOMIC DNA]</scope>
</reference>
<dbReference type="CDD" id="cd00303">
    <property type="entry name" value="retropepsin_like"/>
    <property type="match status" value="1"/>
</dbReference>
<keyword evidence="1" id="KW-0677">Repeat</keyword>
<dbReference type="PROSITE" id="PS50158">
    <property type="entry name" value="ZF_CCHC"/>
    <property type="match status" value="1"/>
</dbReference>
<keyword evidence="2" id="KW-0611">Plant defense</keyword>
<protein>
    <submittedName>
        <fullName evidence="6">Zinc knuckle family protein, expressed</fullName>
    </submittedName>
</protein>
<sequence>MELLAAKLDLLMKRLDDHDKRPQGTVKALDSHVTCEVCGGTGHSGNDCPETREEAMYMGNNGYRPQGGQGWNQPRPYYQGGNNNGNFSNQPSLKDLVFAQAKTTNALSKMLVANDKILENINVKLDGFASAFQNQLSFNKMIETQLAHLASLVPANETGRISGQPDSSVESVKAITTRGGCRTAEEAAAEEEPDLAEAEVSSAVPSRCGGGCLDGQRMAASKFNQALCDLGASVSVIPKDVFDKLNFTVLAPTPMCLQLADSSVRYPAGIAEDVPVKIRDFFIPVDFVVLDMDRGKETPLILGRPFLSTAGANINVETGSIRFHINGKEEKFEFQPRKEQCSMVRIKYRPNPQNIQVVEVEPPKTDSLVKFMQNFLEKETIMPRNRYWRTPVKPPIPAKKLEQSAQRKPPSAPKPMKTLNDATFANRGDLRPIRGDELIIMFAMVRKIKIAPLKCMIRQWLESIKFSTPVKCTSLITRIAKGLGVVSDQIAFISAAHPCIDETYLVQGHILKHGVDGSLIYFFPGCTNEIPLPNAGYDLYNCHELTIPLQTIEESRAAITRNSLGTSHGENLTLDGMRKILNLSYTNLPHCIKACFLYVGIYPEDFTIKKDDLIKLWVAEGFVRTAHNDHDAYCVARGYFNELINRSMIQSILLDHNDDVLTCRLHDMILDLIISKSTDENLFTIVNDSKFMRRLCDFRSLQVLILENSDQQDLTGICTLTKLSLNGLFKSAHHLQRLFLSDWQFSRVPSWIGELNVLHSLELSLGKLLKDDILILAEMPSLAHLYLHVRSAAKERIVISGTTFIVLKHFKLICKRIPLTFEAGAMSKLQILELEFNARGMERQKELPFGIGHLSSLKQIHASISGFRATLSDRTAVEFVFNNVMCIHPNHPCVDIKYEPYKFIDWDDEDEYM</sequence>
<evidence type="ECO:0000256" key="1">
    <source>
        <dbReference type="ARBA" id="ARBA00022737"/>
    </source>
</evidence>
<dbReference type="InterPro" id="IPR036388">
    <property type="entry name" value="WH-like_DNA-bd_sf"/>
</dbReference>
<organism evidence="6">
    <name type="scientific">Oryza sativa subsp. japonica</name>
    <name type="common">Rice</name>
    <dbReference type="NCBI Taxonomy" id="39947"/>
    <lineage>
        <taxon>Eukaryota</taxon>
        <taxon>Viridiplantae</taxon>
        <taxon>Streptophyta</taxon>
        <taxon>Embryophyta</taxon>
        <taxon>Tracheophyta</taxon>
        <taxon>Spermatophyta</taxon>
        <taxon>Magnoliopsida</taxon>
        <taxon>Liliopsida</taxon>
        <taxon>Poales</taxon>
        <taxon>Poaceae</taxon>
        <taxon>BOP clade</taxon>
        <taxon>Oryzoideae</taxon>
        <taxon>Oryzeae</taxon>
        <taxon>Oryzinae</taxon>
        <taxon>Oryza</taxon>
        <taxon>Oryza sativa</taxon>
    </lineage>
</organism>
<evidence type="ECO:0000313" key="6">
    <source>
        <dbReference type="EMBL" id="ABG66007.1"/>
    </source>
</evidence>
<dbReference type="Pfam" id="PF23559">
    <property type="entry name" value="WHD_DRP"/>
    <property type="match status" value="1"/>
</dbReference>
<dbReference type="PANTHER" id="PTHR33067">
    <property type="entry name" value="RNA-DIRECTED DNA POLYMERASE-RELATED"/>
    <property type="match status" value="1"/>
</dbReference>
<dbReference type="EMBL" id="DP000086">
    <property type="protein sequence ID" value="ABG66007.1"/>
    <property type="molecule type" value="Genomic_DNA"/>
</dbReference>
<name>Q109V8_ORYSJ</name>
<dbReference type="Gene3D" id="3.80.10.10">
    <property type="entry name" value="Ribonuclease Inhibitor"/>
    <property type="match status" value="1"/>
</dbReference>
<dbReference type="InterPro" id="IPR021109">
    <property type="entry name" value="Peptidase_aspartic_dom_sf"/>
</dbReference>
<dbReference type="InterPro" id="IPR001878">
    <property type="entry name" value="Znf_CCHC"/>
</dbReference>
<dbReference type="SUPFAM" id="SSF52058">
    <property type="entry name" value="L domain-like"/>
    <property type="match status" value="1"/>
</dbReference>
<reference evidence="6" key="2">
    <citation type="submission" date="2003-05" db="EMBL/GenBank/DDBJ databases">
        <authorList>
            <person name="Buell C.R."/>
            <person name="Wing R.A."/>
            <person name="McCombie W.R."/>
            <person name="Messing J."/>
            <person name="Yuan Q."/>
            <person name="Ouyang S."/>
        </authorList>
    </citation>
    <scope>NUCLEOTIDE SEQUENCE</scope>
</reference>
<dbReference type="Pfam" id="PF23598">
    <property type="entry name" value="LRR_14"/>
    <property type="match status" value="1"/>
</dbReference>
<feature type="domain" description="CCHC-type" evidence="5">
    <location>
        <begin position="35"/>
        <end position="50"/>
    </location>
</feature>
<evidence type="ECO:0000256" key="3">
    <source>
        <dbReference type="PROSITE-ProRule" id="PRU00047"/>
    </source>
</evidence>
<dbReference type="Gene3D" id="2.40.70.10">
    <property type="entry name" value="Acid Proteases"/>
    <property type="match status" value="1"/>
</dbReference>
<gene>
    <name evidence="6" type="ordered locus">LOC_Os10g17724</name>
</gene>
<dbReference type="GO" id="GO:0002758">
    <property type="term" value="P:innate immune response-activating signaling pathway"/>
    <property type="evidence" value="ECO:0007669"/>
    <property type="project" value="UniProtKB-ARBA"/>
</dbReference>
<dbReference type="InterPro" id="IPR055414">
    <property type="entry name" value="LRR_R13L4/SHOC2-like"/>
</dbReference>
<accession>Q109V8</accession>
<dbReference type="GO" id="GO:0042742">
    <property type="term" value="P:defense response to bacterium"/>
    <property type="evidence" value="ECO:0007669"/>
    <property type="project" value="UniProtKB-ARBA"/>
</dbReference>
<keyword evidence="3" id="KW-0862">Zinc</keyword>
<feature type="region of interest" description="Disordered" evidence="4">
    <location>
        <begin position="394"/>
        <end position="420"/>
    </location>
</feature>
<keyword evidence="3" id="KW-0479">Metal-binding</keyword>
<dbReference type="InterPro" id="IPR032675">
    <property type="entry name" value="LRR_dom_sf"/>
</dbReference>
<dbReference type="GO" id="GO:0008270">
    <property type="term" value="F:zinc ion binding"/>
    <property type="evidence" value="ECO:0007669"/>
    <property type="project" value="UniProtKB-KW"/>
</dbReference>
<keyword evidence="3" id="KW-0863">Zinc-finger</keyword>
<proteinExistence type="predicted"/>
<evidence type="ECO:0000259" key="5">
    <source>
        <dbReference type="PROSITE" id="PS50158"/>
    </source>
</evidence>
<evidence type="ECO:0000256" key="4">
    <source>
        <dbReference type="SAM" id="MobiDB-lite"/>
    </source>
</evidence>
<dbReference type="Gene3D" id="1.10.10.10">
    <property type="entry name" value="Winged helix-like DNA-binding domain superfamily/Winged helix DNA-binding domain"/>
    <property type="match status" value="1"/>
</dbReference>
<dbReference type="SUPFAM" id="SSF50630">
    <property type="entry name" value="Acid proteases"/>
    <property type="match status" value="1"/>
</dbReference>
<dbReference type="AlphaFoldDB" id="Q109V8"/>
<dbReference type="InterPro" id="IPR058922">
    <property type="entry name" value="WHD_DRP"/>
</dbReference>
<dbReference type="GO" id="GO:0009626">
    <property type="term" value="P:plant-type hypersensitive response"/>
    <property type="evidence" value="ECO:0007669"/>
    <property type="project" value="UniProtKB-ARBA"/>
</dbReference>
<dbReference type="FunFam" id="1.10.10.10:FF:000322">
    <property type="entry name" value="Probable disease resistance protein At1g63360"/>
    <property type="match status" value="1"/>
</dbReference>
<dbReference type="PANTHER" id="PTHR33067:SF32">
    <property type="entry name" value="ASPARTIC PEPTIDASE DDI1-TYPE DOMAIN-CONTAINING PROTEIN"/>
    <property type="match status" value="1"/>
</dbReference>
<dbReference type="GO" id="GO:0003676">
    <property type="term" value="F:nucleic acid binding"/>
    <property type="evidence" value="ECO:0007669"/>
    <property type="project" value="InterPro"/>
</dbReference>